<reference evidence="1" key="2">
    <citation type="submission" date="2013-10" db="EMBL/GenBank/DDBJ databases">
        <authorList>
            <person name="Aslett M."/>
        </authorList>
    </citation>
    <scope>NUCLEOTIDE SEQUENCE [LARGE SCALE GENOMIC DNA]</scope>
    <source>
        <strain evidence="1">Houghton</strain>
    </source>
</reference>
<feature type="non-terminal residue" evidence="1">
    <location>
        <position position="1"/>
    </location>
</feature>
<dbReference type="RefSeq" id="XP_013231079.1">
    <property type="nucleotide sequence ID" value="XM_013375625.1"/>
</dbReference>
<proteinExistence type="predicted"/>
<dbReference type="AlphaFoldDB" id="U6KVD4"/>
<dbReference type="EMBL" id="HG675089">
    <property type="protein sequence ID" value="CDJ40329.1"/>
    <property type="molecule type" value="Genomic_DNA"/>
</dbReference>
<keyword evidence="2" id="KW-1185">Reference proteome</keyword>
<dbReference type="GeneID" id="25250712"/>
<dbReference type="Proteomes" id="UP000030747">
    <property type="component" value="Unassembled WGS sequence"/>
</dbReference>
<sequence>EGYLQAKPGKAALLGAFANQGTLGLGPTDEMPVESCGVSPMARLYTQDEVQQQQQQQQQGAPGLGSVQQLQQDYEVHVHNFREDMNTIRSEIIRRPHRAFRLAVVQWNSLLVQPNTFQLLAGFLSQTSGLSVDQVDGVAIMLQENLKLEQQREQQLLQNVRYVLNLLSSNPNWDFPSLHYLRNLVGTQLKALLLSPNTQALLLVLRGPFRGPFCRAEKTLFKREKGFIGGALSLPHFGTLGLMGAHLKGWEEAHFNGLFPELSKACGDPKKGLDSFDLGVVMAADWNEHLNAASLSHFYKLTRGLGSTYPAFAAPINLPEDTPDNLKMTAHLVEALGGPAAELERKYLPFLWGCDRLGRPLGPPEGAPGGAPTLHGALRQQGFSLISTCYRAGFSYKWQRGCSYPSFKAPKGHTAFNALKGCLAKKTLSSPRGAGFLDRVAVRLPGESSRKLQQLLAARAAAAAAAAAAGEREKKRLKTETETKDLPDVFASVTAGAQVFDLRSDHMQIVTVVEFLKLKSTNEQ</sequence>
<dbReference type="OrthoDB" id="346374at2759"/>
<evidence type="ECO:0000313" key="1">
    <source>
        <dbReference type="EMBL" id="CDJ40329.1"/>
    </source>
</evidence>
<evidence type="ECO:0000313" key="2">
    <source>
        <dbReference type="Proteomes" id="UP000030747"/>
    </source>
</evidence>
<accession>U6KVD4</accession>
<dbReference type="OMA" id="TIREYNM"/>
<gene>
    <name evidence="1" type="ORF">ETH_00007550</name>
</gene>
<organism evidence="1 2">
    <name type="scientific">Eimeria tenella</name>
    <name type="common">Coccidian parasite</name>
    <dbReference type="NCBI Taxonomy" id="5802"/>
    <lineage>
        <taxon>Eukaryota</taxon>
        <taxon>Sar</taxon>
        <taxon>Alveolata</taxon>
        <taxon>Apicomplexa</taxon>
        <taxon>Conoidasida</taxon>
        <taxon>Coccidia</taxon>
        <taxon>Eucoccidiorida</taxon>
        <taxon>Eimeriorina</taxon>
        <taxon>Eimeriidae</taxon>
        <taxon>Eimeria</taxon>
    </lineage>
</organism>
<dbReference type="VEuPathDB" id="ToxoDB:ETH2_0853600"/>
<dbReference type="VEuPathDB" id="ToxoDB:ETH_00007550"/>
<protein>
    <submittedName>
        <fullName evidence="1">Uncharacterized protein</fullName>
    </submittedName>
</protein>
<reference evidence="1" key="1">
    <citation type="submission" date="2013-10" db="EMBL/GenBank/DDBJ databases">
        <title>Genomic analysis of the causative agents of coccidiosis in chickens.</title>
        <authorList>
            <person name="Reid A.J."/>
            <person name="Blake D."/>
            <person name="Billington K."/>
            <person name="Browne H."/>
            <person name="Dunn M."/>
            <person name="Hung S."/>
            <person name="Kawahara F."/>
            <person name="Miranda-Saavedra D."/>
            <person name="Mourier T."/>
            <person name="Nagra H."/>
            <person name="Otto T.D."/>
            <person name="Rawlings N."/>
            <person name="Sanchez A."/>
            <person name="Sanders M."/>
            <person name="Subramaniam C."/>
            <person name="Tay Y."/>
            <person name="Dear P."/>
            <person name="Doerig C."/>
            <person name="Gruber A."/>
            <person name="Parkinson J."/>
            <person name="Shirley M."/>
            <person name="Wan K.L."/>
            <person name="Berriman M."/>
            <person name="Tomley F."/>
            <person name="Pain A."/>
        </authorList>
    </citation>
    <scope>NUCLEOTIDE SEQUENCE [LARGE SCALE GENOMIC DNA]</scope>
    <source>
        <strain evidence="1">Houghton</strain>
    </source>
</reference>
<name>U6KVD4_EIMTE</name>